<dbReference type="AlphaFoldDB" id="A0A1H0BTK7"/>
<organism evidence="3 4">
    <name type="scientific">Actinacidiphila guanduensis</name>
    <dbReference type="NCBI Taxonomy" id="310781"/>
    <lineage>
        <taxon>Bacteria</taxon>
        <taxon>Bacillati</taxon>
        <taxon>Actinomycetota</taxon>
        <taxon>Actinomycetes</taxon>
        <taxon>Kitasatosporales</taxon>
        <taxon>Streptomycetaceae</taxon>
        <taxon>Actinacidiphila</taxon>
    </lineage>
</organism>
<dbReference type="Proteomes" id="UP000199341">
    <property type="component" value="Unassembled WGS sequence"/>
</dbReference>
<dbReference type="Gene3D" id="3.90.280.10">
    <property type="entry name" value="PEBP-like"/>
    <property type="match status" value="1"/>
</dbReference>
<protein>
    <recommendedName>
        <fullName evidence="5">PEBP family protein</fullName>
    </recommendedName>
</protein>
<reference evidence="3 4" key="1">
    <citation type="submission" date="2016-10" db="EMBL/GenBank/DDBJ databases">
        <authorList>
            <person name="de Groot N.N."/>
        </authorList>
    </citation>
    <scope>NUCLEOTIDE SEQUENCE [LARGE SCALE GENOMIC DNA]</scope>
    <source>
        <strain evidence="3 4">CGMCC 4.2022</strain>
    </source>
</reference>
<dbReference type="Pfam" id="PF01161">
    <property type="entry name" value="PBP"/>
    <property type="match status" value="1"/>
</dbReference>
<keyword evidence="4" id="KW-1185">Reference proteome</keyword>
<dbReference type="EMBL" id="FNIE01000004">
    <property type="protein sequence ID" value="SDN48903.1"/>
    <property type="molecule type" value="Genomic_DNA"/>
</dbReference>
<dbReference type="CDD" id="cd00865">
    <property type="entry name" value="PEBP_bact_arch"/>
    <property type="match status" value="1"/>
</dbReference>
<dbReference type="OrthoDB" id="9797506at2"/>
<dbReference type="InterPro" id="IPR008914">
    <property type="entry name" value="PEBP"/>
</dbReference>
<name>A0A1H0BTK7_9ACTN</name>
<dbReference type="STRING" id="310781.SAMN05216259_104298"/>
<evidence type="ECO:0000256" key="2">
    <source>
        <dbReference type="SAM" id="MobiDB-lite"/>
    </source>
</evidence>
<evidence type="ECO:0008006" key="5">
    <source>
        <dbReference type="Google" id="ProtNLM"/>
    </source>
</evidence>
<dbReference type="SUPFAM" id="SSF49777">
    <property type="entry name" value="PEBP-like"/>
    <property type="match status" value="1"/>
</dbReference>
<accession>A0A1H0BTK7</accession>
<dbReference type="RefSeq" id="WP_093784071.1">
    <property type="nucleotide sequence ID" value="NZ_FNIE01000004.1"/>
</dbReference>
<evidence type="ECO:0000313" key="4">
    <source>
        <dbReference type="Proteomes" id="UP000199341"/>
    </source>
</evidence>
<feature type="region of interest" description="Disordered" evidence="2">
    <location>
        <begin position="8"/>
        <end position="66"/>
    </location>
</feature>
<gene>
    <name evidence="3" type="ORF">SAMN05216259_104298</name>
</gene>
<evidence type="ECO:0000256" key="1">
    <source>
        <dbReference type="ARBA" id="ARBA00007120"/>
    </source>
</evidence>
<proteinExistence type="inferred from homology"/>
<sequence length="195" mass="21023">MALLGTLLRNSRPDEQHHTWNRPHLSAPETLRLTSTEFTDGGSLAPRHTGKRVGGENLSPQLSWSEPPQGTAELLLLIEDIDIPLGSKPAVHCLAVLDEAALEQPRELPAGALAKQHPAPGVTLLRSVVGRGYHGAEPLKGHGPHRYVVQLFALGRPLLGGPDHRAVLKTRPHALLAALDTPVLARGRITGTYER</sequence>
<dbReference type="InterPro" id="IPR005247">
    <property type="entry name" value="YbhB_YbcL/LppC-like"/>
</dbReference>
<comment type="similarity">
    <text evidence="1">Belongs to the UPF0098 family.</text>
</comment>
<dbReference type="InterPro" id="IPR036610">
    <property type="entry name" value="PEBP-like_sf"/>
</dbReference>
<evidence type="ECO:0000313" key="3">
    <source>
        <dbReference type="EMBL" id="SDN48903.1"/>
    </source>
</evidence>